<keyword evidence="2" id="KW-0547">Nucleotide-binding</keyword>
<dbReference type="CDD" id="cd03214">
    <property type="entry name" value="ABC_Iron-Siderophores_B12_Hemin"/>
    <property type="match status" value="1"/>
</dbReference>
<dbReference type="InterPro" id="IPR003439">
    <property type="entry name" value="ABC_transporter-like_ATP-bd"/>
</dbReference>
<keyword evidence="6" id="KW-1185">Reference proteome</keyword>
<comment type="caution">
    <text evidence="5">The sequence shown here is derived from an EMBL/GenBank/DDBJ whole genome shotgun (WGS) entry which is preliminary data.</text>
</comment>
<evidence type="ECO:0000256" key="2">
    <source>
        <dbReference type="ARBA" id="ARBA00022741"/>
    </source>
</evidence>
<evidence type="ECO:0000259" key="4">
    <source>
        <dbReference type="PROSITE" id="PS50893"/>
    </source>
</evidence>
<evidence type="ECO:0000313" key="5">
    <source>
        <dbReference type="EMBL" id="TQE97090.1"/>
    </source>
</evidence>
<dbReference type="PROSITE" id="PS50893">
    <property type="entry name" value="ABC_TRANSPORTER_2"/>
    <property type="match status" value="1"/>
</dbReference>
<dbReference type="RefSeq" id="WP_141609075.1">
    <property type="nucleotide sequence ID" value="NZ_VIGC02000005.1"/>
</dbReference>
<dbReference type="Pfam" id="PF00005">
    <property type="entry name" value="ABC_tran"/>
    <property type="match status" value="1"/>
</dbReference>
<proteinExistence type="predicted"/>
<dbReference type="FunFam" id="3.40.50.300:FF:000134">
    <property type="entry name" value="Iron-enterobactin ABC transporter ATP-binding protein"/>
    <property type="match status" value="1"/>
</dbReference>
<dbReference type="GO" id="GO:0005524">
    <property type="term" value="F:ATP binding"/>
    <property type="evidence" value="ECO:0007669"/>
    <property type="project" value="UniProtKB-KW"/>
</dbReference>
<keyword evidence="1" id="KW-0813">Transport</keyword>
<dbReference type="SUPFAM" id="SSF52540">
    <property type="entry name" value="P-loop containing nucleoside triphosphate hydrolases"/>
    <property type="match status" value="1"/>
</dbReference>
<evidence type="ECO:0000256" key="1">
    <source>
        <dbReference type="ARBA" id="ARBA00022448"/>
    </source>
</evidence>
<name>A0A540VJY3_9CHLR</name>
<dbReference type="PROSITE" id="PS00211">
    <property type="entry name" value="ABC_TRANSPORTER_1"/>
    <property type="match status" value="1"/>
</dbReference>
<dbReference type="PANTHER" id="PTHR42794:SF2">
    <property type="entry name" value="ABC TRANSPORTER ATP-BINDING PROTEIN"/>
    <property type="match status" value="1"/>
</dbReference>
<dbReference type="OrthoDB" id="9787851at2"/>
<reference evidence="5 6" key="1">
    <citation type="submission" date="2019-06" db="EMBL/GenBank/DDBJ databases">
        <title>Genome sequence of Litorilinea aerophila BAA-2444.</title>
        <authorList>
            <person name="Maclea K.S."/>
            <person name="Maurais E.G."/>
            <person name="Iannazzi L.C."/>
        </authorList>
    </citation>
    <scope>NUCLEOTIDE SEQUENCE [LARGE SCALE GENOMIC DNA]</scope>
    <source>
        <strain evidence="5 6">ATCC BAA-2444</strain>
    </source>
</reference>
<keyword evidence="3 5" id="KW-0067">ATP-binding</keyword>
<dbReference type="EMBL" id="VIGC01000005">
    <property type="protein sequence ID" value="TQE97090.1"/>
    <property type="molecule type" value="Genomic_DNA"/>
</dbReference>
<dbReference type="GO" id="GO:0016887">
    <property type="term" value="F:ATP hydrolysis activity"/>
    <property type="evidence" value="ECO:0007669"/>
    <property type="project" value="InterPro"/>
</dbReference>
<protein>
    <submittedName>
        <fullName evidence="5">ABC transporter ATP-binding protein</fullName>
    </submittedName>
</protein>
<gene>
    <name evidence="5" type="ORF">FKZ61_05395</name>
</gene>
<dbReference type="InterPro" id="IPR003593">
    <property type="entry name" value="AAA+_ATPase"/>
</dbReference>
<feature type="domain" description="ABC transporter" evidence="4">
    <location>
        <begin position="3"/>
        <end position="235"/>
    </location>
</feature>
<dbReference type="SMART" id="SM00382">
    <property type="entry name" value="AAA"/>
    <property type="match status" value="1"/>
</dbReference>
<accession>A0A540VJY3</accession>
<dbReference type="PANTHER" id="PTHR42794">
    <property type="entry name" value="HEMIN IMPORT ATP-BINDING PROTEIN HMUV"/>
    <property type="match status" value="1"/>
</dbReference>
<organism evidence="5 6">
    <name type="scientific">Litorilinea aerophila</name>
    <dbReference type="NCBI Taxonomy" id="1204385"/>
    <lineage>
        <taxon>Bacteria</taxon>
        <taxon>Bacillati</taxon>
        <taxon>Chloroflexota</taxon>
        <taxon>Caldilineae</taxon>
        <taxon>Caldilineales</taxon>
        <taxon>Caldilineaceae</taxon>
        <taxon>Litorilinea</taxon>
    </lineage>
</organism>
<dbReference type="Gene3D" id="3.40.50.300">
    <property type="entry name" value="P-loop containing nucleotide triphosphate hydrolases"/>
    <property type="match status" value="1"/>
</dbReference>
<dbReference type="InterPro" id="IPR027417">
    <property type="entry name" value="P-loop_NTPase"/>
</dbReference>
<evidence type="ECO:0000256" key="3">
    <source>
        <dbReference type="ARBA" id="ARBA00022840"/>
    </source>
</evidence>
<dbReference type="InterPro" id="IPR017871">
    <property type="entry name" value="ABC_transporter-like_CS"/>
</dbReference>
<evidence type="ECO:0000313" key="6">
    <source>
        <dbReference type="Proteomes" id="UP000317371"/>
    </source>
</evidence>
<dbReference type="AlphaFoldDB" id="A0A540VJY3"/>
<dbReference type="InParanoid" id="A0A540VJY3"/>
<dbReference type="Proteomes" id="UP000317371">
    <property type="component" value="Unassembled WGS sequence"/>
</dbReference>
<sequence>MKLYVEDVTWAADGRRIVDSILLDVAPGEFVGLIGPNGSGKSTLLRTIYRVLRPDAGRVSLDGEDVWALGAREAARRTAVVAQERGNDFDLTVHEVVMLGRHPHKGLLDRDGPADLALVEEALERVQMQAFAHRLFHTLSGGEKQRVLIARALAQQARLLVLDEPTNHLDIRYQMEILGLVRGLGVTVLAALHDLNLAARYCDRLYLLSGGTVVASGPPEQVLTPGLIRAVYGVEALVERHPQSGLLQIVFLGPTTESLAGQ</sequence>